<sequence>MRGNAQDRVQTYTDAGLWGSETLHDLLALNARRQPDREAVVDQPDKEALMGVAPRRLSLRQLEQASSACALELAGRGISRGDAVLLQLPNTAELIVLYYALSKLGAVISPIAVQYAAHEISHFAAELKPAAFITLSDLRGADLVSQAQDVLPDVPVWDILGDIDVFAGANASSPVPADGWASDANAILTVAWTSGTTGTPKGVPRTHNMWMVQGRITSHAAQYADGERLLSPFPMINMAALGGFLFPSALCNCTLVLHHPLDIPLYLRQLQEEAVNFTLAPPPLLNRLAQQADLWKQFDFSALRVIGSGSVPLSPAMIEVFERDFHKPIINFYGSNEGIGLISTPENSPSPKDRAQLFPRMGTADSKFASYAPNAMITRIDDLETGRVIDEPGVPGELCVDGPGVFDGYLNHSGDGVFTDDGFFRSGDLVEICPDMPSHYRIVGRCKDIINRGGTKLSPSEVDSLLEGIPGLAEAAVCAYADPDLGERVCACVVPLADTNAPTLETLRGHLAEKGLARFKLPERLEIFAALPRNPLGKVVRGELRKQLEAR</sequence>
<dbReference type="Pfam" id="PF00501">
    <property type="entry name" value="AMP-binding"/>
    <property type="match status" value="1"/>
</dbReference>
<protein>
    <submittedName>
        <fullName evidence="5">Class I adenylate-forming enzyme family protein</fullName>
    </submittedName>
</protein>
<keyword evidence="6" id="KW-1185">Reference proteome</keyword>
<evidence type="ECO:0000313" key="5">
    <source>
        <dbReference type="EMBL" id="WOJ92331.1"/>
    </source>
</evidence>
<dbReference type="InterPro" id="IPR025110">
    <property type="entry name" value="AMP-bd_C"/>
</dbReference>
<dbReference type="SUPFAM" id="SSF56801">
    <property type="entry name" value="Acetyl-CoA synthetase-like"/>
    <property type="match status" value="1"/>
</dbReference>
<evidence type="ECO:0000259" key="3">
    <source>
        <dbReference type="Pfam" id="PF00501"/>
    </source>
</evidence>
<dbReference type="PANTHER" id="PTHR43201">
    <property type="entry name" value="ACYL-COA SYNTHETASE"/>
    <property type="match status" value="1"/>
</dbReference>
<evidence type="ECO:0000256" key="1">
    <source>
        <dbReference type="ARBA" id="ARBA00006432"/>
    </source>
</evidence>
<keyword evidence="2" id="KW-0436">Ligase</keyword>
<reference evidence="5 6" key="1">
    <citation type="submission" date="2023-10" db="EMBL/GenBank/DDBJ databases">
        <title>Two novel species belonging to the OM43/NOR5 clade.</title>
        <authorList>
            <person name="Park M."/>
        </authorList>
    </citation>
    <scope>NUCLEOTIDE SEQUENCE [LARGE SCALE GENOMIC DNA]</scope>
    <source>
        <strain evidence="5 6">IMCC43200</strain>
    </source>
</reference>
<evidence type="ECO:0000313" key="6">
    <source>
        <dbReference type="Proteomes" id="UP001626537"/>
    </source>
</evidence>
<dbReference type="CDD" id="cd04433">
    <property type="entry name" value="AFD_class_I"/>
    <property type="match status" value="1"/>
</dbReference>
<dbReference type="InterPro" id="IPR045851">
    <property type="entry name" value="AMP-bd_C_sf"/>
</dbReference>
<accession>A0ABZ0HZX2</accession>
<feature type="domain" description="AMP-binding enzyme C-terminal" evidence="4">
    <location>
        <begin position="461"/>
        <end position="538"/>
    </location>
</feature>
<proteinExistence type="inferred from homology"/>
<organism evidence="5 6">
    <name type="scientific">Congregibacter variabilis</name>
    <dbReference type="NCBI Taxonomy" id="3081200"/>
    <lineage>
        <taxon>Bacteria</taxon>
        <taxon>Pseudomonadati</taxon>
        <taxon>Pseudomonadota</taxon>
        <taxon>Gammaproteobacteria</taxon>
        <taxon>Cellvibrionales</taxon>
        <taxon>Halieaceae</taxon>
        <taxon>Congregibacter</taxon>
    </lineage>
</organism>
<name>A0ABZ0HZX2_9GAMM</name>
<dbReference type="InterPro" id="IPR000873">
    <property type="entry name" value="AMP-dep_synth/lig_dom"/>
</dbReference>
<dbReference type="EMBL" id="CP136864">
    <property type="protein sequence ID" value="WOJ92331.1"/>
    <property type="molecule type" value="Genomic_DNA"/>
</dbReference>
<evidence type="ECO:0000259" key="4">
    <source>
        <dbReference type="Pfam" id="PF13193"/>
    </source>
</evidence>
<dbReference type="Gene3D" id="3.40.50.12780">
    <property type="entry name" value="N-terminal domain of ligase-like"/>
    <property type="match status" value="1"/>
</dbReference>
<comment type="similarity">
    <text evidence="1">Belongs to the ATP-dependent AMP-binding enzyme family.</text>
</comment>
<evidence type="ECO:0000256" key="2">
    <source>
        <dbReference type="ARBA" id="ARBA00022598"/>
    </source>
</evidence>
<dbReference type="InterPro" id="IPR042099">
    <property type="entry name" value="ANL_N_sf"/>
</dbReference>
<dbReference type="RefSeq" id="WP_407346924.1">
    <property type="nucleotide sequence ID" value="NZ_CP136864.1"/>
</dbReference>
<dbReference type="Gene3D" id="3.30.300.30">
    <property type="match status" value="1"/>
</dbReference>
<dbReference type="Pfam" id="PF13193">
    <property type="entry name" value="AMP-binding_C"/>
    <property type="match status" value="1"/>
</dbReference>
<gene>
    <name evidence="5" type="ORF">R0135_11090</name>
</gene>
<dbReference type="Proteomes" id="UP001626537">
    <property type="component" value="Chromosome"/>
</dbReference>
<feature type="domain" description="AMP-dependent synthetase/ligase" evidence="3">
    <location>
        <begin position="30"/>
        <end position="410"/>
    </location>
</feature>
<dbReference type="PANTHER" id="PTHR43201:SF5">
    <property type="entry name" value="MEDIUM-CHAIN ACYL-COA LIGASE ACSF2, MITOCHONDRIAL"/>
    <property type="match status" value="1"/>
</dbReference>